<sequence length="185" mass="20580">MAKSWYILHTYNGYEGKIERTVKALLEKNELDPAVVTDIKVPVEEVVEIKDGKKKSRHDKFLPGYIMIELDLPEIGWKATCSTIRRIQGVTGFVGTNPNERPRPISADEAKNLLLKAGAIKGEKSVKVKQSFNVGDQVKITDGPFASFSGTIEDVSVEKDKLRVNVQIFGRATPVEVSLLQVEKI</sequence>
<dbReference type="InterPro" id="IPR005824">
    <property type="entry name" value="KOW"/>
</dbReference>
<dbReference type="CDD" id="cd09891">
    <property type="entry name" value="NGN_Bact_1"/>
    <property type="match status" value="1"/>
</dbReference>
<evidence type="ECO:0000256" key="3">
    <source>
        <dbReference type="ARBA" id="ARBA00023015"/>
    </source>
</evidence>
<evidence type="ECO:0000256" key="1">
    <source>
        <dbReference type="ARBA" id="ARBA00022472"/>
    </source>
</evidence>
<dbReference type="PANTHER" id="PTHR30265">
    <property type="entry name" value="RHO-INTERACTING TRANSCRIPTION TERMINATION FACTOR NUSG"/>
    <property type="match status" value="1"/>
</dbReference>
<feature type="domain" description="KOW" evidence="9">
    <location>
        <begin position="131"/>
        <end position="158"/>
    </location>
</feature>
<dbReference type="Gene3D" id="2.30.30.30">
    <property type="match status" value="1"/>
</dbReference>
<dbReference type="InterPro" id="IPR001062">
    <property type="entry name" value="Transcrpt_antiterm_NusG"/>
</dbReference>
<dbReference type="GeneID" id="78316273"/>
<keyword evidence="2 5" id="KW-0889">Transcription antitermination</keyword>
<accession>A0A1T4K398</accession>
<evidence type="ECO:0000256" key="2">
    <source>
        <dbReference type="ARBA" id="ARBA00022814"/>
    </source>
</evidence>
<dbReference type="CDD" id="cd06091">
    <property type="entry name" value="KOW_NusG"/>
    <property type="match status" value="1"/>
</dbReference>
<dbReference type="InterPro" id="IPR047050">
    <property type="entry name" value="NGN"/>
</dbReference>
<keyword evidence="3 5" id="KW-0805">Transcription regulation</keyword>
<reference evidence="10 11" key="1">
    <citation type="submission" date="2017-02" db="EMBL/GenBank/DDBJ databases">
        <authorList>
            <person name="Peterson S.W."/>
        </authorList>
    </citation>
    <scope>NUCLEOTIDE SEQUENCE [LARGE SCALE GENOMIC DNA]</scope>
    <source>
        <strain evidence="10 11">ATCC BAA-908</strain>
    </source>
</reference>
<proteinExistence type="inferred from homology"/>
<dbReference type="AlphaFoldDB" id="A0A1T4K398"/>
<evidence type="ECO:0000256" key="6">
    <source>
        <dbReference type="NCBIfam" id="TIGR00922"/>
    </source>
</evidence>
<dbReference type="GO" id="GO:0032784">
    <property type="term" value="P:regulation of DNA-templated transcription elongation"/>
    <property type="evidence" value="ECO:0007669"/>
    <property type="project" value="InterPro"/>
</dbReference>
<gene>
    <name evidence="5" type="primary">nusG</name>
    <name evidence="10" type="ORF">SAMN02745149_00972</name>
</gene>
<dbReference type="OrthoDB" id="9809075at2"/>
<dbReference type="SUPFAM" id="SSF50104">
    <property type="entry name" value="Translation proteins SH3-like domain"/>
    <property type="match status" value="1"/>
</dbReference>
<dbReference type="NCBIfam" id="TIGR00922">
    <property type="entry name" value="nusG"/>
    <property type="match status" value="1"/>
</dbReference>
<dbReference type="Pfam" id="PF00467">
    <property type="entry name" value="KOW"/>
    <property type="match status" value="1"/>
</dbReference>
<protein>
    <recommendedName>
        <fullName evidence="5 6">Transcription termination/antitermination protein NusG</fullName>
    </recommendedName>
</protein>
<dbReference type="GO" id="GO:0006353">
    <property type="term" value="P:DNA-templated transcription termination"/>
    <property type="evidence" value="ECO:0007669"/>
    <property type="project" value="UniProtKB-UniRule"/>
</dbReference>
<dbReference type="FunFam" id="2.30.30.30:FF:000002">
    <property type="entry name" value="Transcription termination/antitermination factor NusG"/>
    <property type="match status" value="1"/>
</dbReference>
<dbReference type="SMART" id="SM00739">
    <property type="entry name" value="KOW"/>
    <property type="match status" value="1"/>
</dbReference>
<dbReference type="PANTHER" id="PTHR30265:SF2">
    <property type="entry name" value="TRANSCRIPTION TERMINATION_ANTITERMINATION PROTEIN NUSG"/>
    <property type="match status" value="1"/>
</dbReference>
<keyword evidence="1 5" id="KW-0806">Transcription termination</keyword>
<evidence type="ECO:0000259" key="9">
    <source>
        <dbReference type="SMART" id="SM00739"/>
    </source>
</evidence>
<evidence type="ECO:0000256" key="7">
    <source>
        <dbReference type="RuleBase" id="RU000538"/>
    </source>
</evidence>
<dbReference type="Pfam" id="PF02357">
    <property type="entry name" value="NusG"/>
    <property type="match status" value="1"/>
</dbReference>
<dbReference type="InterPro" id="IPR015869">
    <property type="entry name" value="Transcrpt_antiterm_NusG_bac_CS"/>
</dbReference>
<dbReference type="STRING" id="261392.SAMN02745149_00972"/>
<dbReference type="PROSITE" id="PS01014">
    <property type="entry name" value="NUSG"/>
    <property type="match status" value="1"/>
</dbReference>
<evidence type="ECO:0000256" key="4">
    <source>
        <dbReference type="ARBA" id="ARBA00023163"/>
    </source>
</evidence>
<keyword evidence="11" id="KW-1185">Reference proteome</keyword>
<evidence type="ECO:0000256" key="5">
    <source>
        <dbReference type="HAMAP-Rule" id="MF_00948"/>
    </source>
</evidence>
<dbReference type="InterPro" id="IPR006645">
    <property type="entry name" value="NGN-like_dom"/>
</dbReference>
<dbReference type="InterPro" id="IPR043425">
    <property type="entry name" value="NusG-like"/>
</dbReference>
<dbReference type="Gene3D" id="3.30.70.940">
    <property type="entry name" value="NusG, N-terminal domain"/>
    <property type="match status" value="1"/>
</dbReference>
<dbReference type="InterPro" id="IPR036735">
    <property type="entry name" value="NGN_dom_sf"/>
</dbReference>
<dbReference type="SUPFAM" id="SSF82679">
    <property type="entry name" value="N-utilization substance G protein NusG, N-terminal domain"/>
    <property type="match status" value="1"/>
</dbReference>
<dbReference type="GO" id="GO:0005829">
    <property type="term" value="C:cytosol"/>
    <property type="evidence" value="ECO:0007669"/>
    <property type="project" value="TreeGrafter"/>
</dbReference>
<evidence type="ECO:0000313" key="10">
    <source>
        <dbReference type="EMBL" id="SJZ36795.1"/>
    </source>
</evidence>
<dbReference type="GO" id="GO:0006354">
    <property type="term" value="P:DNA-templated transcription elongation"/>
    <property type="evidence" value="ECO:0007669"/>
    <property type="project" value="UniProtKB-UniRule"/>
</dbReference>
<dbReference type="GO" id="GO:0031564">
    <property type="term" value="P:transcription antitermination"/>
    <property type="evidence" value="ECO:0007669"/>
    <property type="project" value="UniProtKB-UniRule"/>
</dbReference>
<keyword evidence="4 5" id="KW-0804">Transcription</keyword>
<organism evidence="10 11">
    <name type="scientific">Treponema porcinum</name>
    <dbReference type="NCBI Taxonomy" id="261392"/>
    <lineage>
        <taxon>Bacteria</taxon>
        <taxon>Pseudomonadati</taxon>
        <taxon>Spirochaetota</taxon>
        <taxon>Spirochaetia</taxon>
        <taxon>Spirochaetales</taxon>
        <taxon>Treponemataceae</taxon>
        <taxon>Treponema</taxon>
    </lineage>
</organism>
<dbReference type="PRINTS" id="PR00338">
    <property type="entry name" value="NUSGTNSCPFCT"/>
</dbReference>
<dbReference type="EMBL" id="FUWG01000006">
    <property type="protein sequence ID" value="SJZ36795.1"/>
    <property type="molecule type" value="Genomic_DNA"/>
</dbReference>
<evidence type="ECO:0000259" key="8">
    <source>
        <dbReference type="SMART" id="SM00738"/>
    </source>
</evidence>
<comment type="function">
    <text evidence="5 7">Participates in transcription elongation, termination and antitermination.</text>
</comment>
<dbReference type="InterPro" id="IPR008991">
    <property type="entry name" value="Translation_prot_SH3-like_sf"/>
</dbReference>
<dbReference type="HAMAP" id="MF_00948">
    <property type="entry name" value="NusG"/>
    <property type="match status" value="1"/>
</dbReference>
<evidence type="ECO:0000313" key="11">
    <source>
        <dbReference type="Proteomes" id="UP000190423"/>
    </source>
</evidence>
<comment type="similarity">
    <text evidence="5 7">Belongs to the NusG family.</text>
</comment>
<dbReference type="SMART" id="SM00738">
    <property type="entry name" value="NGN"/>
    <property type="match status" value="1"/>
</dbReference>
<dbReference type="Proteomes" id="UP000190423">
    <property type="component" value="Unassembled WGS sequence"/>
</dbReference>
<name>A0A1T4K398_TREPO</name>
<dbReference type="RefSeq" id="WP_078932869.1">
    <property type="nucleotide sequence ID" value="NZ_FUWG01000006.1"/>
</dbReference>
<feature type="domain" description="NusG-like N-terminal" evidence="8">
    <location>
        <begin position="2"/>
        <end position="117"/>
    </location>
</feature>
<dbReference type="InterPro" id="IPR014722">
    <property type="entry name" value="Rib_uL2_dom2"/>
</dbReference>